<keyword evidence="4 10" id="KW-1133">Transmembrane helix</keyword>
<dbReference type="InterPro" id="IPR013099">
    <property type="entry name" value="K_chnl_dom"/>
</dbReference>
<feature type="transmembrane region" description="Helical" evidence="10">
    <location>
        <begin position="85"/>
        <end position="110"/>
    </location>
</feature>
<sequence>KDHTPVKDSLLTPGPKFTKSHDQKQKLKIVNDSVRTKQEKSKVVTKSLQLPGQRFHTAAVKVQAVVKFTRLERLKRRAKWATKKLIVFILSHVGLTVLVGLYAVAGGFIFQNLETNTTFVNNTHNNNETEEVLENLRWQFVERLFNMTYELNVIHPDSWKMHATSVLEAYEKQIRQILRNVTDKEDGQLSESNDWTYPRALLYALTIITTIGYGNTVPLTWEAKLVSMVYALFGIPLTLLCLANIGSLLASVYRLTWKHLTHIWLVIRRSPSRHDPKIETSQVRVPILVSLTTMVVYILGGAAIFSKWENWSFLDGSYFCFITLSTIGFGDFVPGKNRDTFESNTKRVVCALYLLFGLATLSMVFQLLQDSVSVVIGRYASVLGLSESKIRKDMEETTNDGSRTASTATKVNDRFLATVLEAPASAAAEKNHQIKIGHTIQESRVRDAPMV</sequence>
<feature type="domain" description="Potassium channel" evidence="11">
    <location>
        <begin position="293"/>
        <end position="370"/>
    </location>
</feature>
<dbReference type="InterPro" id="IPR003280">
    <property type="entry name" value="2pore_dom_K_chnl"/>
</dbReference>
<evidence type="ECO:0000256" key="2">
    <source>
        <dbReference type="ARBA" id="ARBA00022448"/>
    </source>
</evidence>
<dbReference type="EMBL" id="HACG01020226">
    <property type="protein sequence ID" value="CEK67091.1"/>
    <property type="molecule type" value="Transcribed_RNA"/>
</dbReference>
<dbReference type="PANTHER" id="PTHR11003:SF334">
    <property type="entry name" value="FI03418P"/>
    <property type="match status" value="1"/>
</dbReference>
<feature type="transmembrane region" description="Helical" evidence="10">
    <location>
        <begin position="347"/>
        <end position="368"/>
    </location>
</feature>
<feature type="non-terminal residue" evidence="12">
    <location>
        <position position="1"/>
    </location>
</feature>
<dbReference type="GO" id="GO:0022841">
    <property type="term" value="F:potassium ion leak channel activity"/>
    <property type="evidence" value="ECO:0007669"/>
    <property type="project" value="TreeGrafter"/>
</dbReference>
<evidence type="ECO:0000256" key="1">
    <source>
        <dbReference type="ARBA" id="ARBA00004141"/>
    </source>
</evidence>
<accession>A0A0B6ZGU6</accession>
<evidence type="ECO:0000256" key="10">
    <source>
        <dbReference type="SAM" id="Phobius"/>
    </source>
</evidence>
<dbReference type="Pfam" id="PF07885">
    <property type="entry name" value="Ion_trans_2"/>
    <property type="match status" value="2"/>
</dbReference>
<feature type="transmembrane region" description="Helical" evidence="10">
    <location>
        <begin position="316"/>
        <end position="335"/>
    </location>
</feature>
<proteinExistence type="inferred from homology"/>
<reference evidence="12" key="1">
    <citation type="submission" date="2014-12" db="EMBL/GenBank/DDBJ databases">
        <title>Insight into the proteome of Arion vulgaris.</title>
        <authorList>
            <person name="Aradska J."/>
            <person name="Bulat T."/>
            <person name="Smidak R."/>
            <person name="Sarate P."/>
            <person name="Gangsoo J."/>
            <person name="Sialana F."/>
            <person name="Bilban M."/>
            <person name="Lubec G."/>
        </authorList>
    </citation>
    <scope>NUCLEOTIDE SEQUENCE</scope>
    <source>
        <tissue evidence="12">Skin</tissue>
    </source>
</reference>
<name>A0A0B6ZGU6_9EUPU</name>
<evidence type="ECO:0000256" key="7">
    <source>
        <dbReference type="ARBA" id="ARBA00023303"/>
    </source>
</evidence>
<feature type="domain" description="Potassium channel" evidence="11">
    <location>
        <begin position="192"/>
        <end position="249"/>
    </location>
</feature>
<feature type="transmembrane region" description="Helical" evidence="10">
    <location>
        <begin position="228"/>
        <end position="253"/>
    </location>
</feature>
<keyword evidence="6 10" id="KW-0472">Membrane</keyword>
<dbReference type="Gene3D" id="1.10.287.70">
    <property type="match status" value="1"/>
</dbReference>
<gene>
    <name evidence="12" type="primary">ORF61311</name>
</gene>
<keyword evidence="3 8" id="KW-0812">Transmembrane</keyword>
<dbReference type="GO" id="GO:0015271">
    <property type="term" value="F:outward rectifier potassium channel activity"/>
    <property type="evidence" value="ECO:0007669"/>
    <property type="project" value="TreeGrafter"/>
</dbReference>
<feature type="transmembrane region" description="Helical" evidence="10">
    <location>
        <begin position="283"/>
        <end position="304"/>
    </location>
</feature>
<dbReference type="AlphaFoldDB" id="A0A0B6ZGU6"/>
<evidence type="ECO:0000256" key="6">
    <source>
        <dbReference type="ARBA" id="ARBA00023136"/>
    </source>
</evidence>
<evidence type="ECO:0000313" key="12">
    <source>
        <dbReference type="EMBL" id="CEK67091.1"/>
    </source>
</evidence>
<dbReference type="GO" id="GO:0005886">
    <property type="term" value="C:plasma membrane"/>
    <property type="evidence" value="ECO:0007669"/>
    <property type="project" value="TreeGrafter"/>
</dbReference>
<organism evidence="12">
    <name type="scientific">Arion vulgaris</name>
    <dbReference type="NCBI Taxonomy" id="1028688"/>
    <lineage>
        <taxon>Eukaryota</taxon>
        <taxon>Metazoa</taxon>
        <taxon>Spiralia</taxon>
        <taxon>Lophotrochozoa</taxon>
        <taxon>Mollusca</taxon>
        <taxon>Gastropoda</taxon>
        <taxon>Heterobranchia</taxon>
        <taxon>Euthyneura</taxon>
        <taxon>Panpulmonata</taxon>
        <taxon>Eupulmonata</taxon>
        <taxon>Stylommatophora</taxon>
        <taxon>Helicina</taxon>
        <taxon>Arionoidea</taxon>
        <taxon>Arionidae</taxon>
        <taxon>Arion</taxon>
    </lineage>
</organism>
<evidence type="ECO:0000256" key="5">
    <source>
        <dbReference type="ARBA" id="ARBA00023065"/>
    </source>
</evidence>
<feature type="region of interest" description="Disordered" evidence="9">
    <location>
        <begin position="1"/>
        <end position="23"/>
    </location>
</feature>
<dbReference type="GO" id="GO:0030322">
    <property type="term" value="P:stabilization of membrane potential"/>
    <property type="evidence" value="ECO:0007669"/>
    <property type="project" value="TreeGrafter"/>
</dbReference>
<dbReference type="SUPFAM" id="SSF81324">
    <property type="entry name" value="Voltage-gated potassium channels"/>
    <property type="match status" value="2"/>
</dbReference>
<evidence type="ECO:0000256" key="3">
    <source>
        <dbReference type="ARBA" id="ARBA00022692"/>
    </source>
</evidence>
<protein>
    <recommendedName>
        <fullName evidence="11">Potassium channel domain-containing protein</fullName>
    </recommendedName>
</protein>
<evidence type="ECO:0000256" key="4">
    <source>
        <dbReference type="ARBA" id="ARBA00022989"/>
    </source>
</evidence>
<dbReference type="PANTHER" id="PTHR11003">
    <property type="entry name" value="POTASSIUM CHANNEL, SUBFAMILY K"/>
    <property type="match status" value="1"/>
</dbReference>
<keyword evidence="7 8" id="KW-0407">Ion channel</keyword>
<evidence type="ECO:0000256" key="8">
    <source>
        <dbReference type="RuleBase" id="RU003857"/>
    </source>
</evidence>
<keyword evidence="2 8" id="KW-0813">Transport</keyword>
<comment type="subcellular location">
    <subcellularLocation>
        <location evidence="1">Membrane</location>
        <topology evidence="1">Multi-pass membrane protein</topology>
    </subcellularLocation>
</comment>
<evidence type="ECO:0000256" key="9">
    <source>
        <dbReference type="SAM" id="MobiDB-lite"/>
    </source>
</evidence>
<comment type="similarity">
    <text evidence="8">Belongs to the two pore domain potassium channel (TC 1.A.1.8) family.</text>
</comment>
<evidence type="ECO:0000259" key="11">
    <source>
        <dbReference type="Pfam" id="PF07885"/>
    </source>
</evidence>
<dbReference type="PRINTS" id="PR01333">
    <property type="entry name" value="2POREKCHANEL"/>
</dbReference>
<keyword evidence="5 8" id="KW-0406">Ion transport</keyword>